<dbReference type="Proteomes" id="UP001341281">
    <property type="component" value="Chromosome 02"/>
</dbReference>
<sequence length="142" mass="15207">MRYGSHRYHESKDTKVSRTPGRWGQLRPLPARGRPIRRSAAAGARGAAPRGSGGAALRPGSRSAWGPVAGARRGRAILGVTARRVPTRALVQRWEVEVAWACWPVAAFLVLRRCGHSAPPSSAAVATGRGMECRGGWPAPWP</sequence>
<protein>
    <submittedName>
        <fullName evidence="2">Uncharacterized protein</fullName>
    </submittedName>
</protein>
<feature type="compositionally biased region" description="Basic and acidic residues" evidence="1">
    <location>
        <begin position="7"/>
        <end position="16"/>
    </location>
</feature>
<feature type="region of interest" description="Disordered" evidence="1">
    <location>
        <begin position="1"/>
        <end position="64"/>
    </location>
</feature>
<reference evidence="2 3" key="1">
    <citation type="submission" date="2024-02" db="EMBL/GenBank/DDBJ databases">
        <title>High-quality chromosome-scale genome assembly of Pensacola bahiagrass (Paspalum notatum Flugge var. saurae).</title>
        <authorList>
            <person name="Vega J.M."/>
            <person name="Podio M."/>
            <person name="Orjuela J."/>
            <person name="Siena L.A."/>
            <person name="Pessino S.C."/>
            <person name="Combes M.C."/>
            <person name="Mariac C."/>
            <person name="Albertini E."/>
            <person name="Pupilli F."/>
            <person name="Ortiz J.P.A."/>
            <person name="Leblanc O."/>
        </authorList>
    </citation>
    <scope>NUCLEOTIDE SEQUENCE [LARGE SCALE GENOMIC DNA]</scope>
    <source>
        <strain evidence="2">R1</strain>
        <tissue evidence="2">Leaf</tissue>
    </source>
</reference>
<evidence type="ECO:0000313" key="3">
    <source>
        <dbReference type="Proteomes" id="UP001341281"/>
    </source>
</evidence>
<dbReference type="EMBL" id="CP144746">
    <property type="protein sequence ID" value="WVZ58757.1"/>
    <property type="molecule type" value="Genomic_DNA"/>
</dbReference>
<accession>A0AAQ3SRU2</accession>
<evidence type="ECO:0000256" key="1">
    <source>
        <dbReference type="SAM" id="MobiDB-lite"/>
    </source>
</evidence>
<evidence type="ECO:0000313" key="2">
    <source>
        <dbReference type="EMBL" id="WVZ58757.1"/>
    </source>
</evidence>
<keyword evidence="3" id="KW-1185">Reference proteome</keyword>
<gene>
    <name evidence="2" type="ORF">U9M48_008989</name>
</gene>
<proteinExistence type="predicted"/>
<feature type="compositionally biased region" description="Low complexity" evidence="1">
    <location>
        <begin position="30"/>
        <end position="64"/>
    </location>
</feature>
<dbReference type="AlphaFoldDB" id="A0AAQ3SRU2"/>
<organism evidence="2 3">
    <name type="scientific">Paspalum notatum var. saurae</name>
    <dbReference type="NCBI Taxonomy" id="547442"/>
    <lineage>
        <taxon>Eukaryota</taxon>
        <taxon>Viridiplantae</taxon>
        <taxon>Streptophyta</taxon>
        <taxon>Embryophyta</taxon>
        <taxon>Tracheophyta</taxon>
        <taxon>Spermatophyta</taxon>
        <taxon>Magnoliopsida</taxon>
        <taxon>Liliopsida</taxon>
        <taxon>Poales</taxon>
        <taxon>Poaceae</taxon>
        <taxon>PACMAD clade</taxon>
        <taxon>Panicoideae</taxon>
        <taxon>Andropogonodae</taxon>
        <taxon>Paspaleae</taxon>
        <taxon>Paspalinae</taxon>
        <taxon>Paspalum</taxon>
    </lineage>
</organism>
<name>A0AAQ3SRU2_PASNO</name>